<dbReference type="GO" id="GO:0005886">
    <property type="term" value="C:plasma membrane"/>
    <property type="evidence" value="ECO:0007669"/>
    <property type="project" value="UniProtKB-SubCell"/>
</dbReference>
<feature type="transmembrane region" description="Helical" evidence="8">
    <location>
        <begin position="139"/>
        <end position="157"/>
    </location>
</feature>
<evidence type="ECO:0000256" key="4">
    <source>
        <dbReference type="ARBA" id="ARBA00022692"/>
    </source>
</evidence>
<protein>
    <submittedName>
        <fullName evidence="9">Rod shape-determining protein MreD</fullName>
    </submittedName>
</protein>
<keyword evidence="4 8" id="KW-0812">Transmembrane</keyword>
<keyword evidence="7 8" id="KW-0472">Membrane</keyword>
<dbReference type="PANTHER" id="PTHR37484">
    <property type="entry name" value="ROD SHAPE-DETERMINING PROTEIN MRED"/>
    <property type="match status" value="1"/>
</dbReference>
<evidence type="ECO:0000256" key="6">
    <source>
        <dbReference type="ARBA" id="ARBA00022989"/>
    </source>
</evidence>
<dbReference type="AlphaFoldDB" id="A0A1H9M7V9"/>
<sequence length="172" mass="18811">MIMPRGQQLLLPANPVFIAITLLVGLVLNMLPLGQLLWLPDVLLILLAFWGIHQPDRIGMGVAFVLGLCMDVQQSSLLGQHALAYAALIFGTSLGHRRLLWFKPWVQAPQLLGLFAAVHALQLLVRFVSGGGFPGLEVAVAPLLEAVLWPVASWVLLAPQRRPPDRDANRPL</sequence>
<name>A0A1H9M7V9_9BURK</name>
<keyword evidence="3" id="KW-1003">Cell membrane</keyword>
<evidence type="ECO:0000313" key="9">
    <source>
        <dbReference type="EMBL" id="SER19575.1"/>
    </source>
</evidence>
<dbReference type="Pfam" id="PF04093">
    <property type="entry name" value="MreD"/>
    <property type="match status" value="1"/>
</dbReference>
<dbReference type="InterPro" id="IPR026034">
    <property type="entry name" value="MreD_proteobac"/>
</dbReference>
<reference evidence="9 10" key="1">
    <citation type="submission" date="2016-10" db="EMBL/GenBank/DDBJ databases">
        <authorList>
            <person name="de Groot N.N."/>
        </authorList>
    </citation>
    <scope>NUCLEOTIDE SEQUENCE [LARGE SCALE GENOMIC DNA]</scope>
    <source>
        <strain evidence="9 10">ATCC 35958</strain>
    </source>
</reference>
<feature type="transmembrane region" description="Helical" evidence="8">
    <location>
        <begin position="36"/>
        <end position="52"/>
    </location>
</feature>
<evidence type="ECO:0000256" key="8">
    <source>
        <dbReference type="SAM" id="Phobius"/>
    </source>
</evidence>
<dbReference type="NCBIfam" id="TIGR03426">
    <property type="entry name" value="shape_MreD"/>
    <property type="match status" value="1"/>
</dbReference>
<comment type="similarity">
    <text evidence="2">Belongs to the MreD family.</text>
</comment>
<gene>
    <name evidence="9" type="ORF">SAMN02982919_01896</name>
</gene>
<dbReference type="PIRSF" id="PIRSF018472">
    <property type="entry name" value="MreD_proteobac"/>
    <property type="match status" value="1"/>
</dbReference>
<evidence type="ECO:0000256" key="5">
    <source>
        <dbReference type="ARBA" id="ARBA00022960"/>
    </source>
</evidence>
<evidence type="ECO:0000256" key="2">
    <source>
        <dbReference type="ARBA" id="ARBA00007776"/>
    </source>
</evidence>
<proteinExistence type="inferred from homology"/>
<keyword evidence="6 8" id="KW-1133">Transmembrane helix</keyword>
<dbReference type="PANTHER" id="PTHR37484:SF1">
    <property type="entry name" value="ROD SHAPE-DETERMINING PROTEIN MRED"/>
    <property type="match status" value="1"/>
</dbReference>
<keyword evidence="5" id="KW-0133">Cell shape</keyword>
<comment type="subcellular location">
    <subcellularLocation>
        <location evidence="1">Cell membrane</location>
        <topology evidence="1">Multi-pass membrane protein</topology>
    </subcellularLocation>
</comment>
<dbReference type="Proteomes" id="UP000199766">
    <property type="component" value="Unassembled WGS sequence"/>
</dbReference>
<dbReference type="RefSeq" id="WP_091456453.1">
    <property type="nucleotide sequence ID" value="NZ_FOGD01000005.1"/>
</dbReference>
<accession>A0A1H9M7V9</accession>
<dbReference type="OrthoDB" id="5297408at2"/>
<evidence type="ECO:0000256" key="3">
    <source>
        <dbReference type="ARBA" id="ARBA00022475"/>
    </source>
</evidence>
<organism evidence="9 10">
    <name type="scientific">Giesbergeria anulus</name>
    <dbReference type="NCBI Taxonomy" id="180197"/>
    <lineage>
        <taxon>Bacteria</taxon>
        <taxon>Pseudomonadati</taxon>
        <taxon>Pseudomonadota</taxon>
        <taxon>Betaproteobacteria</taxon>
        <taxon>Burkholderiales</taxon>
        <taxon>Comamonadaceae</taxon>
        <taxon>Giesbergeria</taxon>
    </lineage>
</organism>
<dbReference type="EMBL" id="FOGD01000005">
    <property type="protein sequence ID" value="SER19575.1"/>
    <property type="molecule type" value="Genomic_DNA"/>
</dbReference>
<evidence type="ECO:0000313" key="10">
    <source>
        <dbReference type="Proteomes" id="UP000199766"/>
    </source>
</evidence>
<keyword evidence="10" id="KW-1185">Reference proteome</keyword>
<dbReference type="STRING" id="180197.SAMN02982919_01896"/>
<evidence type="ECO:0000256" key="1">
    <source>
        <dbReference type="ARBA" id="ARBA00004651"/>
    </source>
</evidence>
<dbReference type="GO" id="GO:0008360">
    <property type="term" value="P:regulation of cell shape"/>
    <property type="evidence" value="ECO:0007669"/>
    <property type="project" value="UniProtKB-KW"/>
</dbReference>
<dbReference type="InterPro" id="IPR007227">
    <property type="entry name" value="Cell_shape_determining_MreD"/>
</dbReference>
<feature type="transmembrane region" description="Helical" evidence="8">
    <location>
        <begin position="9"/>
        <end position="30"/>
    </location>
</feature>
<evidence type="ECO:0000256" key="7">
    <source>
        <dbReference type="ARBA" id="ARBA00023136"/>
    </source>
</evidence>